<organism evidence="2 3">
    <name type="scientific">Solanum verrucosum</name>
    <dbReference type="NCBI Taxonomy" id="315347"/>
    <lineage>
        <taxon>Eukaryota</taxon>
        <taxon>Viridiplantae</taxon>
        <taxon>Streptophyta</taxon>
        <taxon>Embryophyta</taxon>
        <taxon>Tracheophyta</taxon>
        <taxon>Spermatophyta</taxon>
        <taxon>Magnoliopsida</taxon>
        <taxon>eudicotyledons</taxon>
        <taxon>Gunneridae</taxon>
        <taxon>Pentapetalae</taxon>
        <taxon>asterids</taxon>
        <taxon>lamiids</taxon>
        <taxon>Solanales</taxon>
        <taxon>Solanaceae</taxon>
        <taxon>Solanoideae</taxon>
        <taxon>Solaneae</taxon>
        <taxon>Solanum</taxon>
    </lineage>
</organism>
<sequence length="113" mass="13285">VFVSLKENIISSPIIITPDWSLHFEIICDACGVELCVILWKNKNNFDHPIYYASNTLIWDQNKYTVMEQELLVVLMAKKEAKPRLICWVLLFHDFSFEVKDRKDCENQVADHL</sequence>
<feature type="domain" description="Reverse transcriptase/retrotransposon-derived protein RNase H-like" evidence="1">
    <location>
        <begin position="2"/>
        <end position="84"/>
    </location>
</feature>
<evidence type="ECO:0000259" key="1">
    <source>
        <dbReference type="Pfam" id="PF17919"/>
    </source>
</evidence>
<dbReference type="EMBL" id="CP133619">
    <property type="protein sequence ID" value="WMV41053.1"/>
    <property type="molecule type" value="Genomic_DNA"/>
</dbReference>
<gene>
    <name evidence="2" type="ORF">MTR67_034438</name>
</gene>
<name>A0AAF0U899_SOLVR</name>
<evidence type="ECO:0000313" key="2">
    <source>
        <dbReference type="EMBL" id="WMV41053.1"/>
    </source>
</evidence>
<dbReference type="SUPFAM" id="SSF56672">
    <property type="entry name" value="DNA/RNA polymerases"/>
    <property type="match status" value="1"/>
</dbReference>
<dbReference type="AlphaFoldDB" id="A0AAF0U899"/>
<accession>A0AAF0U899</accession>
<protein>
    <recommendedName>
        <fullName evidence="1">Reverse transcriptase/retrotransposon-derived protein RNase H-like domain-containing protein</fullName>
    </recommendedName>
</protein>
<evidence type="ECO:0000313" key="3">
    <source>
        <dbReference type="Proteomes" id="UP001234989"/>
    </source>
</evidence>
<proteinExistence type="predicted"/>
<dbReference type="InterPro" id="IPR043502">
    <property type="entry name" value="DNA/RNA_pol_sf"/>
</dbReference>
<dbReference type="Pfam" id="PF17919">
    <property type="entry name" value="RT_RNaseH_2"/>
    <property type="match status" value="1"/>
</dbReference>
<keyword evidence="3" id="KW-1185">Reference proteome</keyword>
<dbReference type="PANTHER" id="PTHR34072:SF57">
    <property type="entry name" value="RNA-DIRECTED DNA POLYMERASE"/>
    <property type="match status" value="1"/>
</dbReference>
<reference evidence="2" key="1">
    <citation type="submission" date="2023-08" db="EMBL/GenBank/DDBJ databases">
        <title>A de novo genome assembly of Solanum verrucosum Schlechtendal, a Mexican diploid species geographically isolated from the other diploid A-genome species in potato relatives.</title>
        <authorList>
            <person name="Hosaka K."/>
        </authorList>
    </citation>
    <scope>NUCLEOTIDE SEQUENCE</scope>
    <source>
        <tissue evidence="2">Young leaves</tissue>
    </source>
</reference>
<dbReference type="InterPro" id="IPR041577">
    <property type="entry name" value="RT_RNaseH_2"/>
</dbReference>
<dbReference type="PANTHER" id="PTHR34072">
    <property type="entry name" value="ENZYMATIC POLYPROTEIN-RELATED"/>
    <property type="match status" value="1"/>
</dbReference>
<dbReference type="Proteomes" id="UP001234989">
    <property type="component" value="Chromosome 8"/>
</dbReference>
<feature type="non-terminal residue" evidence="2">
    <location>
        <position position="1"/>
    </location>
</feature>